<dbReference type="GO" id="GO:0044718">
    <property type="term" value="P:siderophore transmembrane transport"/>
    <property type="evidence" value="ECO:0007669"/>
    <property type="project" value="TreeGrafter"/>
</dbReference>
<evidence type="ECO:0000313" key="15">
    <source>
        <dbReference type="Proteomes" id="UP000515913"/>
    </source>
</evidence>
<dbReference type="PANTHER" id="PTHR30069:SF27">
    <property type="entry name" value="BLL4766 PROTEIN"/>
    <property type="match status" value="1"/>
</dbReference>
<feature type="domain" description="TonB-dependent receptor-like beta-barrel" evidence="12">
    <location>
        <begin position="172"/>
        <end position="706"/>
    </location>
</feature>
<dbReference type="InterPro" id="IPR039426">
    <property type="entry name" value="TonB-dep_rcpt-like"/>
</dbReference>
<evidence type="ECO:0000256" key="2">
    <source>
        <dbReference type="ARBA" id="ARBA00022448"/>
    </source>
</evidence>
<keyword evidence="15" id="KW-1185">Reference proteome</keyword>
<feature type="chain" id="PRO_5028827428" evidence="11">
    <location>
        <begin position="20"/>
        <end position="753"/>
    </location>
</feature>
<evidence type="ECO:0000256" key="4">
    <source>
        <dbReference type="ARBA" id="ARBA00022692"/>
    </source>
</evidence>
<keyword evidence="11" id="KW-0732">Signal</keyword>
<dbReference type="InterPro" id="IPR036942">
    <property type="entry name" value="Beta-barrel_TonB_sf"/>
</dbReference>
<dbReference type="InterPro" id="IPR037066">
    <property type="entry name" value="Plug_dom_sf"/>
</dbReference>
<dbReference type="Pfam" id="PF07715">
    <property type="entry name" value="Plug"/>
    <property type="match status" value="1"/>
</dbReference>
<keyword evidence="5 9" id="KW-0798">TonB box</keyword>
<feature type="compositionally biased region" description="Basic and acidic residues" evidence="10">
    <location>
        <begin position="459"/>
        <end position="476"/>
    </location>
</feature>
<keyword evidence="14" id="KW-0675">Receptor</keyword>
<evidence type="ECO:0000259" key="12">
    <source>
        <dbReference type="Pfam" id="PF00593"/>
    </source>
</evidence>
<comment type="similarity">
    <text evidence="8 9">Belongs to the TonB-dependent receptor family.</text>
</comment>
<keyword evidence="6 8" id="KW-0472">Membrane</keyword>
<accession>A0A7G9GUV6</accession>
<evidence type="ECO:0000256" key="1">
    <source>
        <dbReference type="ARBA" id="ARBA00004571"/>
    </source>
</evidence>
<dbReference type="KEGG" id="fho:H9Q81_06300"/>
<dbReference type="Pfam" id="PF00593">
    <property type="entry name" value="TonB_dep_Rec_b-barrel"/>
    <property type="match status" value="1"/>
</dbReference>
<evidence type="ECO:0000259" key="13">
    <source>
        <dbReference type="Pfam" id="PF07715"/>
    </source>
</evidence>
<proteinExistence type="inferred from homology"/>
<dbReference type="InterPro" id="IPR000531">
    <property type="entry name" value="Beta-barrel_TonB"/>
</dbReference>
<feature type="region of interest" description="Disordered" evidence="10">
    <location>
        <begin position="454"/>
        <end position="479"/>
    </location>
</feature>
<dbReference type="PROSITE" id="PS52016">
    <property type="entry name" value="TONB_DEPENDENT_REC_3"/>
    <property type="match status" value="1"/>
</dbReference>
<evidence type="ECO:0000256" key="5">
    <source>
        <dbReference type="ARBA" id="ARBA00023077"/>
    </source>
</evidence>
<dbReference type="RefSeq" id="WP_101474146.1">
    <property type="nucleotide sequence ID" value="NZ_CP060637.1"/>
</dbReference>
<evidence type="ECO:0000256" key="3">
    <source>
        <dbReference type="ARBA" id="ARBA00022452"/>
    </source>
</evidence>
<protein>
    <submittedName>
        <fullName evidence="14">TonB-dependent receptor</fullName>
    </submittedName>
</protein>
<evidence type="ECO:0000313" key="14">
    <source>
        <dbReference type="EMBL" id="QNM14588.1"/>
    </source>
</evidence>
<dbReference type="AlphaFoldDB" id="A0A7G9GUV6"/>
<keyword evidence="2 8" id="KW-0813">Transport</keyword>
<feature type="signal peptide" evidence="11">
    <location>
        <begin position="1"/>
        <end position="19"/>
    </location>
</feature>
<dbReference type="Gene3D" id="2.40.170.20">
    <property type="entry name" value="TonB-dependent receptor, beta-barrel domain"/>
    <property type="match status" value="1"/>
</dbReference>
<evidence type="ECO:0000256" key="7">
    <source>
        <dbReference type="ARBA" id="ARBA00023237"/>
    </source>
</evidence>
<evidence type="ECO:0000256" key="8">
    <source>
        <dbReference type="PROSITE-ProRule" id="PRU01360"/>
    </source>
</evidence>
<dbReference type="Gene3D" id="2.170.130.10">
    <property type="entry name" value="TonB-dependent receptor, plug domain"/>
    <property type="match status" value="1"/>
</dbReference>
<keyword evidence="3 8" id="KW-1134">Transmembrane beta strand</keyword>
<keyword evidence="7 8" id="KW-0998">Cell outer membrane</keyword>
<evidence type="ECO:0000256" key="6">
    <source>
        <dbReference type="ARBA" id="ARBA00023136"/>
    </source>
</evidence>
<evidence type="ECO:0000256" key="10">
    <source>
        <dbReference type="SAM" id="MobiDB-lite"/>
    </source>
</evidence>
<sequence length="753" mass="85306">MKKYLLLMSMLVVASSIYAENSARLDETVVSATGFETTVKDEVKNITVITKEDIERKNYSTVEEILKDSPFVQTVNTSYGVRFDMRGQGERASSRVKILVDGIPVNMMNMLYGTECAFPVNNIPVDQIQKIEIVPGGGGVLYGSGTSGGFINIVTATKLGNYAKVGATYGSYDNKKMDVVTGVQVTDKLFADINYTGRNSDGYRDTEKTEIDNLIGKIRYDFDKNQRLMVKIEKYTENYHRTGSLTKKQLEEDRRQADPDNYRDGKLTKENYLVGYVGKYNDFEVTTTGFIENSHDKQLQDVGTSLSTFWTKEKKEGANLRGKYSYNRGDLILGYDFLREKADSIGNGVMGGNYYDVTKDTNSIYALNRFDITQKFQFTAGVRGEFANYKLESIDKKKKKVEGKPSLDNYGYEAAFNYLYSKTGNIYIKYEKSFTSPNATEFFDKDFRYLKTKNNSSGMDKKDMTKPPKMDKKEGTSKMAAMRSNTLGTKNQKMLPNMMGKGKMDSQMMNSKGGMPNSHMMTKSNDVEAYYLVNNIKPEKTDTIELGVRDVIGNVYVSATTYYSQTKDEISKNSQMSPGVGPIWNYRNFGKTERKGVELYSEQYFNKLTLNESLSYVDAKIKSGKDKGKEIPYVSKWRGTFGGEYRIIDNLAINLVGNVYSKSFNGWTAGKNSSEKGYKKGFTTVDMSARYTFNNGLMIIAGINNIFNEKYYLSENKHAEKKVPNTMPPKYEITGSYMPAPERNYYVGFRYEI</sequence>
<name>A0A7G9GUV6_9FUSO</name>
<dbReference type="GO" id="GO:0009279">
    <property type="term" value="C:cell outer membrane"/>
    <property type="evidence" value="ECO:0007669"/>
    <property type="project" value="UniProtKB-SubCell"/>
</dbReference>
<feature type="domain" description="TonB-dependent receptor plug" evidence="13">
    <location>
        <begin position="40"/>
        <end position="149"/>
    </location>
</feature>
<comment type="subcellular location">
    <subcellularLocation>
        <location evidence="1 8">Cell outer membrane</location>
        <topology evidence="1 8">Multi-pass membrane protein</topology>
    </subcellularLocation>
</comment>
<dbReference type="EMBL" id="CP060637">
    <property type="protein sequence ID" value="QNM14588.1"/>
    <property type="molecule type" value="Genomic_DNA"/>
</dbReference>
<dbReference type="InterPro" id="IPR012910">
    <property type="entry name" value="Plug_dom"/>
</dbReference>
<dbReference type="PANTHER" id="PTHR30069">
    <property type="entry name" value="TONB-DEPENDENT OUTER MEMBRANE RECEPTOR"/>
    <property type="match status" value="1"/>
</dbReference>
<dbReference type="Proteomes" id="UP000515913">
    <property type="component" value="Chromosome"/>
</dbReference>
<organism evidence="14 15">
    <name type="scientific">Fusobacterium hominis</name>
    <dbReference type="NCBI Taxonomy" id="2764326"/>
    <lineage>
        <taxon>Bacteria</taxon>
        <taxon>Fusobacteriati</taxon>
        <taxon>Fusobacteriota</taxon>
        <taxon>Fusobacteriia</taxon>
        <taxon>Fusobacteriales</taxon>
        <taxon>Fusobacteriaceae</taxon>
        <taxon>Fusobacterium</taxon>
    </lineage>
</organism>
<evidence type="ECO:0000256" key="11">
    <source>
        <dbReference type="SAM" id="SignalP"/>
    </source>
</evidence>
<keyword evidence="4 8" id="KW-0812">Transmembrane</keyword>
<gene>
    <name evidence="14" type="ORF">H9Q81_06300</name>
</gene>
<evidence type="ECO:0000256" key="9">
    <source>
        <dbReference type="RuleBase" id="RU003357"/>
    </source>
</evidence>
<reference evidence="14 15" key="1">
    <citation type="submission" date="2020-08" db="EMBL/GenBank/DDBJ databases">
        <authorList>
            <person name="Liu C."/>
            <person name="Sun Q."/>
        </authorList>
    </citation>
    <scope>NUCLEOTIDE SEQUENCE [LARGE SCALE GENOMIC DNA]</scope>
    <source>
        <strain evidence="14 15">NSJ-57</strain>
    </source>
</reference>
<dbReference type="SUPFAM" id="SSF56935">
    <property type="entry name" value="Porins"/>
    <property type="match status" value="1"/>
</dbReference>
<dbReference type="GO" id="GO:0015344">
    <property type="term" value="F:siderophore uptake transmembrane transporter activity"/>
    <property type="evidence" value="ECO:0007669"/>
    <property type="project" value="TreeGrafter"/>
</dbReference>